<dbReference type="Proteomes" id="UP000316770">
    <property type="component" value="Chromosome"/>
</dbReference>
<keyword evidence="1" id="KW-1133">Transmembrane helix</keyword>
<protein>
    <submittedName>
        <fullName evidence="2">Uncharacterized protein</fullName>
    </submittedName>
</protein>
<evidence type="ECO:0000313" key="3">
    <source>
        <dbReference type="Proteomes" id="UP000316770"/>
    </source>
</evidence>
<accession>A0A518IQZ3</accession>
<keyword evidence="3" id="KW-1185">Reference proteome</keyword>
<feature type="transmembrane region" description="Helical" evidence="1">
    <location>
        <begin position="6"/>
        <end position="27"/>
    </location>
</feature>
<name>A0A518IQZ3_9BACT</name>
<evidence type="ECO:0000313" key="2">
    <source>
        <dbReference type="EMBL" id="QDV55509.1"/>
    </source>
</evidence>
<keyword evidence="1" id="KW-0472">Membrane</keyword>
<dbReference type="OrthoDB" id="291419at2"/>
<proteinExistence type="predicted"/>
<keyword evidence="1" id="KW-0812">Transmembrane</keyword>
<gene>
    <name evidence="2" type="ORF">Mal33_14850</name>
</gene>
<feature type="transmembrane region" description="Helical" evidence="1">
    <location>
        <begin position="48"/>
        <end position="67"/>
    </location>
</feature>
<organism evidence="2 3">
    <name type="scientific">Rosistilla oblonga</name>
    <dbReference type="NCBI Taxonomy" id="2527990"/>
    <lineage>
        <taxon>Bacteria</taxon>
        <taxon>Pseudomonadati</taxon>
        <taxon>Planctomycetota</taxon>
        <taxon>Planctomycetia</taxon>
        <taxon>Pirellulales</taxon>
        <taxon>Pirellulaceae</taxon>
        <taxon>Rosistilla</taxon>
    </lineage>
</organism>
<evidence type="ECO:0000256" key="1">
    <source>
        <dbReference type="SAM" id="Phobius"/>
    </source>
</evidence>
<dbReference type="AlphaFoldDB" id="A0A518IQZ3"/>
<dbReference type="RefSeq" id="WP_145118946.1">
    <property type="nucleotide sequence ID" value="NZ_CP036292.1"/>
</dbReference>
<dbReference type="EMBL" id="CP036318">
    <property type="protein sequence ID" value="QDV55509.1"/>
    <property type="molecule type" value="Genomic_DNA"/>
</dbReference>
<reference evidence="2 3" key="1">
    <citation type="submission" date="2019-02" db="EMBL/GenBank/DDBJ databases">
        <title>Deep-cultivation of Planctomycetes and their phenomic and genomic characterization uncovers novel biology.</title>
        <authorList>
            <person name="Wiegand S."/>
            <person name="Jogler M."/>
            <person name="Boedeker C."/>
            <person name="Pinto D."/>
            <person name="Vollmers J."/>
            <person name="Rivas-Marin E."/>
            <person name="Kohn T."/>
            <person name="Peeters S.H."/>
            <person name="Heuer A."/>
            <person name="Rast P."/>
            <person name="Oberbeckmann S."/>
            <person name="Bunk B."/>
            <person name="Jeske O."/>
            <person name="Meyerdierks A."/>
            <person name="Storesund J.E."/>
            <person name="Kallscheuer N."/>
            <person name="Luecker S."/>
            <person name="Lage O.M."/>
            <person name="Pohl T."/>
            <person name="Merkel B.J."/>
            <person name="Hornburger P."/>
            <person name="Mueller R.-W."/>
            <person name="Bruemmer F."/>
            <person name="Labrenz M."/>
            <person name="Spormann A.M."/>
            <person name="Op den Camp H."/>
            <person name="Overmann J."/>
            <person name="Amann R."/>
            <person name="Jetten M.S.M."/>
            <person name="Mascher T."/>
            <person name="Medema M.H."/>
            <person name="Devos D.P."/>
            <person name="Kaster A.-K."/>
            <person name="Ovreas L."/>
            <person name="Rohde M."/>
            <person name="Galperin M.Y."/>
            <person name="Jogler C."/>
        </authorList>
    </citation>
    <scope>NUCLEOTIDE SEQUENCE [LARGE SCALE GENOMIC DNA]</scope>
    <source>
        <strain evidence="2 3">Mal33</strain>
    </source>
</reference>
<sequence>MTADQIFVGSIAIVLSIVTTIAALGYLPAAFELGVAKRIQQRYGQRGAARFYWLVSALLFALGLVILCDVRPSFAVPEAEREQMIAGDSDGESQ</sequence>